<proteinExistence type="predicted"/>
<feature type="domain" description="Cation-transporting P-type ATPase N-terminal" evidence="2">
    <location>
        <begin position="5"/>
        <end position="36"/>
    </location>
</feature>
<dbReference type="Pfam" id="PF00690">
    <property type="entry name" value="Cation_ATPase_N"/>
    <property type="match status" value="1"/>
</dbReference>
<reference evidence="3" key="1">
    <citation type="submission" date="2025-08" db="UniProtKB">
        <authorList>
            <consortium name="Ensembl"/>
        </authorList>
    </citation>
    <scope>IDENTIFICATION</scope>
</reference>
<accession>A0A8C3SQ32</accession>
<evidence type="ECO:0000313" key="4">
    <source>
        <dbReference type="Proteomes" id="UP000694403"/>
    </source>
</evidence>
<dbReference type="Proteomes" id="UP000694403">
    <property type="component" value="Unplaced"/>
</dbReference>
<dbReference type="AlphaFoldDB" id="A0A8C3SQ32"/>
<feature type="region of interest" description="Disordered" evidence="1">
    <location>
        <begin position="55"/>
        <end position="80"/>
    </location>
</feature>
<evidence type="ECO:0000256" key="1">
    <source>
        <dbReference type="SAM" id="MobiDB-lite"/>
    </source>
</evidence>
<sequence>MENSHAKTVEECLAYFGVSENSGLTPEQVKKNLDKYARLASTGPWERRSSMWRAGCQGKNEQDSRSCISQPGNRVSEPGE</sequence>
<evidence type="ECO:0000259" key="2">
    <source>
        <dbReference type="Pfam" id="PF00690"/>
    </source>
</evidence>
<keyword evidence="4" id="KW-1185">Reference proteome</keyword>
<reference evidence="3" key="2">
    <citation type="submission" date="2025-09" db="UniProtKB">
        <authorList>
            <consortium name="Ensembl"/>
        </authorList>
    </citation>
    <scope>IDENTIFICATION</scope>
</reference>
<name>A0A8C3SQ32_CHESE</name>
<organism evidence="3 4">
    <name type="scientific">Chelydra serpentina</name>
    <name type="common">Snapping turtle</name>
    <name type="synonym">Testudo serpentina</name>
    <dbReference type="NCBI Taxonomy" id="8475"/>
    <lineage>
        <taxon>Eukaryota</taxon>
        <taxon>Metazoa</taxon>
        <taxon>Chordata</taxon>
        <taxon>Craniata</taxon>
        <taxon>Vertebrata</taxon>
        <taxon>Euteleostomi</taxon>
        <taxon>Archelosauria</taxon>
        <taxon>Testudinata</taxon>
        <taxon>Testudines</taxon>
        <taxon>Cryptodira</taxon>
        <taxon>Durocryptodira</taxon>
        <taxon>Americhelydia</taxon>
        <taxon>Chelydroidea</taxon>
        <taxon>Chelydridae</taxon>
        <taxon>Chelydra</taxon>
    </lineage>
</organism>
<protein>
    <recommendedName>
        <fullName evidence="2">Cation-transporting P-type ATPase N-terminal domain-containing protein</fullName>
    </recommendedName>
</protein>
<evidence type="ECO:0000313" key="3">
    <source>
        <dbReference type="Ensembl" id="ENSCSRP00000016919.1"/>
    </source>
</evidence>
<dbReference type="InterPro" id="IPR004014">
    <property type="entry name" value="ATPase_P-typ_cation-transptr_N"/>
</dbReference>
<dbReference type="Ensembl" id="ENSCSRT00000017698.1">
    <property type="protein sequence ID" value="ENSCSRP00000016919.1"/>
    <property type="gene ID" value="ENSCSRG00000013010.1"/>
</dbReference>